<accession>A0AAC9YSL0</accession>
<dbReference type="AlphaFoldDB" id="A0AAC9YSL0"/>
<dbReference type="GeneID" id="300656980"/>
<organism evidence="3 4">
    <name type="scientific">Candidatus Planktophila dulcis</name>
    <dbReference type="NCBI Taxonomy" id="1884914"/>
    <lineage>
        <taxon>Bacteria</taxon>
        <taxon>Bacillati</taxon>
        <taxon>Actinomycetota</taxon>
        <taxon>Actinomycetes</taxon>
        <taxon>Candidatus Nanopelagicales</taxon>
        <taxon>Candidatus Nanopelagicaceae</taxon>
        <taxon>Candidatus Planktophila</taxon>
    </lineage>
</organism>
<proteinExistence type="predicted"/>
<sequence>MPLQQAPVRNVFEYLTQDRVIRIPLWQREYSWKATEAGQVGVLMSDLKEFIESGDSEYLIGSVILCQDEEKSHHRLLIDGQQRSMTLLILLMAARKFIKNEGLDVPDGHPLFDVVPEIKACISAAKDEYKERIYMNQQNANKILEELYLWSTASDTVNESVLYNADRQNPTEQNLVNVAKYIYQEQFKKNKWISKENDQFLLAINKVLHSVRFVEMNLSNQSEAIAVYDHINDRGLPLSSADLIKNRIFQNVSDSDFPEVSLNWNEMTKTLSGCDIATIKDPKFLLRSIAAAETGQKITYKALTQHFGDKFKKDKDDPIEFAFDLSVCATFLRDYSETSSHELHGALPELYFPNSLGSVQQYPLLIAARNIKDKKVFKRVIKQIANRTAFYTLSAERTQEFESLVPKWAKAIQDPNLTIAKADEAYIENANISDEGLNRLRSVISELNYESSSDRAKIRAILARLSWILDEKVGKHATSSFYQYYLAKKEKDGTKAWDIDHVLPSKGNANDPVIHGLGNLILLYPTDNRSAQAAKPINKEAHYQQNPLYLTKSLTDMDKLVPKDKEKVVEFFKSAGVKELKWNLETWNEESIKHRFELYFALLKNDLTTF</sequence>
<dbReference type="InterPro" id="IPR004919">
    <property type="entry name" value="GmrSD_N"/>
</dbReference>
<evidence type="ECO:0000259" key="1">
    <source>
        <dbReference type="Pfam" id="PF03235"/>
    </source>
</evidence>
<dbReference type="PANTHER" id="PTHR35149:SF1">
    <property type="entry name" value="DUF5655 DOMAIN-CONTAINING PROTEIN"/>
    <property type="match status" value="1"/>
</dbReference>
<dbReference type="EMBL" id="CP016770">
    <property type="protein sequence ID" value="ASY11816.1"/>
    <property type="molecule type" value="Genomic_DNA"/>
</dbReference>
<dbReference type="Pfam" id="PF07510">
    <property type="entry name" value="GmrSD_C"/>
    <property type="match status" value="1"/>
</dbReference>
<dbReference type="PANTHER" id="PTHR35149">
    <property type="entry name" value="SLL5132 PROTEIN"/>
    <property type="match status" value="1"/>
</dbReference>
<feature type="domain" description="GmrSD restriction endonucleases N-terminal" evidence="1">
    <location>
        <begin position="15"/>
        <end position="249"/>
    </location>
</feature>
<protein>
    <submittedName>
        <fullName evidence="3">DUF262 domain-containing protein</fullName>
    </submittedName>
</protein>
<feature type="domain" description="GmrSD restriction endonucleases C-terminal" evidence="2">
    <location>
        <begin position="445"/>
        <end position="597"/>
    </location>
</feature>
<name>A0AAC9YSL0_9ACTN</name>
<dbReference type="Pfam" id="PF03235">
    <property type="entry name" value="GmrSD_N"/>
    <property type="match status" value="1"/>
</dbReference>
<dbReference type="RefSeq" id="WP_095696080.1">
    <property type="nucleotide sequence ID" value="NZ_CP016770.1"/>
</dbReference>
<gene>
    <name evidence="3" type="ORF">A1s21155_02300</name>
</gene>
<evidence type="ECO:0000313" key="3">
    <source>
        <dbReference type="EMBL" id="ASY11816.1"/>
    </source>
</evidence>
<evidence type="ECO:0000313" key="4">
    <source>
        <dbReference type="Proteomes" id="UP000217216"/>
    </source>
</evidence>
<dbReference type="KEGG" id="plak:A1s21155_02300"/>
<dbReference type="Proteomes" id="UP000217216">
    <property type="component" value="Chromosome"/>
</dbReference>
<dbReference type="InterPro" id="IPR011089">
    <property type="entry name" value="GmrSD_C"/>
</dbReference>
<reference evidence="3 4" key="1">
    <citation type="submission" date="2016-07" db="EMBL/GenBank/DDBJ databases">
        <title>High microdiversification within the ubiquitous acI lineage of Actinobacteria.</title>
        <authorList>
            <person name="Neuenschwander S.M."/>
            <person name="Salcher M."/>
            <person name="Ghai R."/>
            <person name="Pernthaler J."/>
        </authorList>
    </citation>
    <scope>NUCLEOTIDE SEQUENCE [LARGE SCALE GENOMIC DNA]</scope>
    <source>
        <strain evidence="3">MMS-21-155</strain>
    </source>
</reference>
<evidence type="ECO:0000259" key="2">
    <source>
        <dbReference type="Pfam" id="PF07510"/>
    </source>
</evidence>
<keyword evidence="4" id="KW-1185">Reference proteome</keyword>